<protein>
    <submittedName>
        <fullName evidence="2">Uncharacterized protein</fullName>
    </submittedName>
</protein>
<feature type="compositionally biased region" description="Polar residues" evidence="1">
    <location>
        <begin position="119"/>
        <end position="131"/>
    </location>
</feature>
<dbReference type="Proteomes" id="UP000650533">
    <property type="component" value="Chromosome 8"/>
</dbReference>
<accession>A0A8H8SY62</accession>
<evidence type="ECO:0000256" key="1">
    <source>
        <dbReference type="SAM" id="MobiDB-lite"/>
    </source>
</evidence>
<organism evidence="2 3">
    <name type="scientific">Rhizoctonia solani</name>
    <dbReference type="NCBI Taxonomy" id="456999"/>
    <lineage>
        <taxon>Eukaryota</taxon>
        <taxon>Fungi</taxon>
        <taxon>Dikarya</taxon>
        <taxon>Basidiomycota</taxon>
        <taxon>Agaricomycotina</taxon>
        <taxon>Agaricomycetes</taxon>
        <taxon>Cantharellales</taxon>
        <taxon>Ceratobasidiaceae</taxon>
        <taxon>Rhizoctonia</taxon>
    </lineage>
</organism>
<dbReference type="EMBL" id="CP059665">
    <property type="protein sequence ID" value="QRW22124.1"/>
    <property type="molecule type" value="Genomic_DNA"/>
</dbReference>
<reference evidence="2" key="1">
    <citation type="submission" date="2020-05" db="EMBL/GenBank/DDBJ databases">
        <title>Evolutionary and genomic comparisons of hybrid uninucleate and nonhybrid Rhizoctonia fungi.</title>
        <authorList>
            <person name="Li C."/>
            <person name="Chen X."/>
        </authorList>
    </citation>
    <scope>NUCLEOTIDE SEQUENCE</scope>
    <source>
        <strain evidence="2">AG-1 IA</strain>
    </source>
</reference>
<dbReference type="KEGG" id="rsx:RhiXN_09711"/>
<gene>
    <name evidence="2" type="ORF">RhiXN_09711</name>
</gene>
<feature type="compositionally biased region" description="Basic and acidic residues" evidence="1">
    <location>
        <begin position="21"/>
        <end position="37"/>
    </location>
</feature>
<sequence length="223" mass="24423">MPTLNLSRVLSALARAVRGRNQTERGRNQTERGRNQTEDDERLSPVNDYQLDYLHLSAEEIKMMSVLGQQAKKTRRGLDGSLYGILGAPQSPSAQSDISLATVTRPLFDRGPLPEDKSLQPSSDISQQSLTWPRSYTASPSLGHCERHQQGKVFNAGDVYNQSVQATVVAQEACPPGQASDTTSKDTGDITSDLLEEIGEIFSSSNYSATRDMYWRADQASGA</sequence>
<dbReference type="GeneID" id="67031990"/>
<name>A0A8H8SY62_9AGAM</name>
<evidence type="ECO:0000313" key="2">
    <source>
        <dbReference type="EMBL" id="QRW22124.1"/>
    </source>
</evidence>
<proteinExistence type="predicted"/>
<dbReference type="RefSeq" id="XP_043182361.1">
    <property type="nucleotide sequence ID" value="XM_043329527.1"/>
</dbReference>
<evidence type="ECO:0000313" key="3">
    <source>
        <dbReference type="Proteomes" id="UP000650533"/>
    </source>
</evidence>
<feature type="region of interest" description="Disordered" evidence="1">
    <location>
        <begin position="18"/>
        <end position="46"/>
    </location>
</feature>
<dbReference type="AlphaFoldDB" id="A0A8H8SY62"/>
<feature type="region of interest" description="Disordered" evidence="1">
    <location>
        <begin position="107"/>
        <end position="131"/>
    </location>
</feature>